<dbReference type="Proteomes" id="UP001500221">
    <property type="component" value="Unassembled WGS sequence"/>
</dbReference>
<sequence>MTGQIDITSIPRMQGLIEAMQTPAAEGGELMEYATTWVTQKDGFEPSPVCALRPFARAMEAMESAFDDAFSTYQQRWTGLTEGVAQSLIDFEVTEGKVTDGFDKLLHRRTRVYVDGKLAYE</sequence>
<proteinExistence type="predicted"/>
<evidence type="ECO:0000313" key="1">
    <source>
        <dbReference type="EMBL" id="GAA5152853.1"/>
    </source>
</evidence>
<organism evidence="1 2">
    <name type="scientific">Nocardioides marinquilinus</name>
    <dbReference type="NCBI Taxonomy" id="1210400"/>
    <lineage>
        <taxon>Bacteria</taxon>
        <taxon>Bacillati</taxon>
        <taxon>Actinomycetota</taxon>
        <taxon>Actinomycetes</taxon>
        <taxon>Propionibacteriales</taxon>
        <taxon>Nocardioidaceae</taxon>
        <taxon>Nocardioides</taxon>
    </lineage>
</organism>
<evidence type="ECO:0000313" key="2">
    <source>
        <dbReference type="Proteomes" id="UP001500221"/>
    </source>
</evidence>
<name>A0ABP9PWX7_9ACTN</name>
<reference evidence="2" key="1">
    <citation type="journal article" date="2019" name="Int. J. Syst. Evol. Microbiol.">
        <title>The Global Catalogue of Microorganisms (GCM) 10K type strain sequencing project: providing services to taxonomists for standard genome sequencing and annotation.</title>
        <authorList>
            <consortium name="The Broad Institute Genomics Platform"/>
            <consortium name="The Broad Institute Genome Sequencing Center for Infectious Disease"/>
            <person name="Wu L."/>
            <person name="Ma J."/>
        </authorList>
    </citation>
    <scope>NUCLEOTIDE SEQUENCE [LARGE SCALE GENOMIC DNA]</scope>
    <source>
        <strain evidence="2">JCM 18459</strain>
    </source>
</reference>
<protein>
    <submittedName>
        <fullName evidence="1">Uncharacterized protein</fullName>
    </submittedName>
</protein>
<keyword evidence="2" id="KW-1185">Reference proteome</keyword>
<dbReference type="EMBL" id="BAABKG010000004">
    <property type="protein sequence ID" value="GAA5152853.1"/>
    <property type="molecule type" value="Genomic_DNA"/>
</dbReference>
<accession>A0ABP9PWX7</accession>
<dbReference type="RefSeq" id="WP_345461230.1">
    <property type="nucleotide sequence ID" value="NZ_BAABKG010000004.1"/>
</dbReference>
<comment type="caution">
    <text evidence="1">The sequence shown here is derived from an EMBL/GenBank/DDBJ whole genome shotgun (WGS) entry which is preliminary data.</text>
</comment>
<gene>
    <name evidence="1" type="ORF">GCM10023340_33880</name>
</gene>